<sequence>CVLVSDAHTDEARARLKVLCDTADGFQIAEADLRQRGPGDFFGNRQHGLPALHIADLGTNMTAVNDARDAARTVLATDPTLSAPEHAALRAQCARLFAANDGHFN</sequence>
<dbReference type="PANTHER" id="PTHR47964">
    <property type="entry name" value="ATP-DEPENDENT DNA HELICASE HOMOLOG RECG, CHLOROPLASTIC"/>
    <property type="match status" value="1"/>
</dbReference>
<proteinExistence type="predicted"/>
<dbReference type="PANTHER" id="PTHR47964:SF1">
    <property type="entry name" value="ATP-DEPENDENT DNA HELICASE HOMOLOG RECG, CHLOROPLASTIC"/>
    <property type="match status" value="1"/>
</dbReference>
<dbReference type="InterPro" id="IPR045562">
    <property type="entry name" value="RecG_dom3_C"/>
</dbReference>
<dbReference type="GO" id="GO:0006281">
    <property type="term" value="P:DNA repair"/>
    <property type="evidence" value="ECO:0007669"/>
    <property type="project" value="InterPro"/>
</dbReference>
<dbReference type="AlphaFoldDB" id="K1R5Z9"/>
<evidence type="ECO:0000313" key="4">
    <source>
        <dbReference type="EMBL" id="EKC44472.1"/>
    </source>
</evidence>
<evidence type="ECO:0000259" key="3">
    <source>
        <dbReference type="Pfam" id="PF19833"/>
    </source>
</evidence>
<feature type="non-terminal residue" evidence="4">
    <location>
        <position position="1"/>
    </location>
</feature>
<dbReference type="GO" id="GO:0016787">
    <property type="term" value="F:hydrolase activity"/>
    <property type="evidence" value="ECO:0007669"/>
    <property type="project" value="UniProtKB-KW"/>
</dbReference>
<dbReference type="GO" id="GO:0003678">
    <property type="term" value="F:DNA helicase activity"/>
    <property type="evidence" value="ECO:0007669"/>
    <property type="project" value="TreeGrafter"/>
</dbReference>
<comment type="caution">
    <text evidence="4">The sequence shown here is derived from an EMBL/GenBank/DDBJ whole genome shotgun (WGS) entry which is preliminary data.</text>
</comment>
<accession>K1R5Z9</accession>
<feature type="domain" description="ATP-dependent DNA helicase RecG" evidence="3">
    <location>
        <begin position="22"/>
        <end position="94"/>
    </location>
</feature>
<gene>
    <name evidence="4" type="ORF">LEA_20630</name>
</gene>
<keyword evidence="2 4" id="KW-0067">ATP-binding</keyword>
<protein>
    <submittedName>
        <fullName evidence="4">ATP-dependent DNA helicase RecG</fullName>
    </submittedName>
</protein>
<dbReference type="Gene3D" id="3.40.50.300">
    <property type="entry name" value="P-loop containing nucleotide triphosphate hydrolases"/>
    <property type="match status" value="1"/>
</dbReference>
<dbReference type="Pfam" id="PF19833">
    <property type="entry name" value="RecG_dom3_C"/>
    <property type="match status" value="1"/>
</dbReference>
<evidence type="ECO:0000256" key="1">
    <source>
        <dbReference type="ARBA" id="ARBA00022801"/>
    </source>
</evidence>
<organism evidence="4">
    <name type="scientific">human gut metagenome</name>
    <dbReference type="NCBI Taxonomy" id="408170"/>
    <lineage>
        <taxon>unclassified sequences</taxon>
        <taxon>metagenomes</taxon>
        <taxon>organismal metagenomes</taxon>
    </lineage>
</organism>
<evidence type="ECO:0000256" key="2">
    <source>
        <dbReference type="ARBA" id="ARBA00022806"/>
    </source>
</evidence>
<keyword evidence="2 4" id="KW-0547">Nucleotide-binding</keyword>
<dbReference type="EMBL" id="AJWY01014180">
    <property type="protein sequence ID" value="EKC44472.1"/>
    <property type="molecule type" value="Genomic_DNA"/>
</dbReference>
<reference evidence="4" key="1">
    <citation type="journal article" date="2013" name="Environ. Microbiol.">
        <title>Microbiota from the distal guts of lean and obese adolescents exhibit partial functional redundancy besides clear differences in community structure.</title>
        <authorList>
            <person name="Ferrer M."/>
            <person name="Ruiz A."/>
            <person name="Lanza F."/>
            <person name="Haange S.B."/>
            <person name="Oberbach A."/>
            <person name="Till H."/>
            <person name="Bargiela R."/>
            <person name="Campoy C."/>
            <person name="Segura M.T."/>
            <person name="Richter M."/>
            <person name="von Bergen M."/>
            <person name="Seifert J."/>
            <person name="Suarez A."/>
        </authorList>
    </citation>
    <scope>NUCLEOTIDE SEQUENCE</scope>
</reference>
<name>K1R5Z9_9ZZZZ</name>
<dbReference type="InterPro" id="IPR047112">
    <property type="entry name" value="RecG/Mfd"/>
</dbReference>
<keyword evidence="1" id="KW-0378">Hydrolase</keyword>
<dbReference type="InterPro" id="IPR027417">
    <property type="entry name" value="P-loop_NTPase"/>
</dbReference>
<keyword evidence="2 4" id="KW-0347">Helicase</keyword>